<dbReference type="AlphaFoldDB" id="A0A4R6M3A0"/>
<keyword evidence="1" id="KW-0812">Transmembrane</keyword>
<dbReference type="Proteomes" id="UP000294656">
    <property type="component" value="Unassembled WGS sequence"/>
</dbReference>
<proteinExistence type="predicted"/>
<name>A0A4R6M3A0_9GAMM</name>
<dbReference type="NCBIfam" id="TIGR02976">
    <property type="entry name" value="phageshock_pspB"/>
    <property type="match status" value="1"/>
</dbReference>
<dbReference type="RefSeq" id="WP_013659548.1">
    <property type="nucleotide sequence ID" value="NZ_SNXC01000015.1"/>
</dbReference>
<accession>A0A4R6M3A0</accession>
<reference evidence="2 3" key="1">
    <citation type="submission" date="2019-03" db="EMBL/GenBank/DDBJ databases">
        <title>Genomic Encyclopedia of Type Strains, Phase III (KMG-III): the genomes of soil and plant-associated and newly described type strains.</title>
        <authorList>
            <person name="Whitman W."/>
        </authorList>
    </citation>
    <scope>NUCLEOTIDE SEQUENCE [LARGE SCALE GENOMIC DNA]</scope>
    <source>
        <strain evidence="2 3">CECT 7378</strain>
    </source>
</reference>
<comment type="caution">
    <text evidence="2">The sequence shown here is derived from an EMBL/GenBank/DDBJ whole genome shotgun (WGS) entry which is preliminary data.</text>
</comment>
<keyword evidence="1" id="KW-0472">Membrane</keyword>
<keyword evidence="1" id="KW-1133">Transmembrane helix</keyword>
<dbReference type="GO" id="GO:0009271">
    <property type="term" value="P:phage shock"/>
    <property type="evidence" value="ECO:0007669"/>
    <property type="project" value="InterPro"/>
</dbReference>
<evidence type="ECO:0000313" key="2">
    <source>
        <dbReference type="EMBL" id="TDO95747.1"/>
    </source>
</evidence>
<dbReference type="NCBIfam" id="NF006993">
    <property type="entry name" value="PRK09458.1"/>
    <property type="match status" value="1"/>
</dbReference>
<evidence type="ECO:0000256" key="1">
    <source>
        <dbReference type="SAM" id="Phobius"/>
    </source>
</evidence>
<dbReference type="Pfam" id="PF06667">
    <property type="entry name" value="PspB"/>
    <property type="match status" value="1"/>
</dbReference>
<organism evidence="2 3">
    <name type="scientific">Marinomonas balearica</name>
    <dbReference type="NCBI Taxonomy" id="491947"/>
    <lineage>
        <taxon>Bacteria</taxon>
        <taxon>Pseudomonadati</taxon>
        <taxon>Pseudomonadota</taxon>
        <taxon>Gammaproteobacteria</taxon>
        <taxon>Oceanospirillales</taxon>
        <taxon>Oceanospirillaceae</taxon>
        <taxon>Marinomonas</taxon>
    </lineage>
</organism>
<evidence type="ECO:0000313" key="3">
    <source>
        <dbReference type="Proteomes" id="UP000294656"/>
    </source>
</evidence>
<dbReference type="EMBL" id="SNXC01000015">
    <property type="protein sequence ID" value="TDO95747.1"/>
    <property type="molecule type" value="Genomic_DNA"/>
</dbReference>
<keyword evidence="3" id="KW-1185">Reference proteome</keyword>
<gene>
    <name evidence="2" type="ORF">DFP79_3101</name>
</gene>
<dbReference type="OrthoDB" id="6198106at2"/>
<dbReference type="GO" id="GO:0006355">
    <property type="term" value="P:regulation of DNA-templated transcription"/>
    <property type="evidence" value="ECO:0007669"/>
    <property type="project" value="InterPro"/>
</dbReference>
<feature type="transmembrane region" description="Helical" evidence="1">
    <location>
        <begin position="6"/>
        <end position="25"/>
    </location>
</feature>
<protein>
    <submittedName>
        <fullName evidence="2">Phage shock protein B</fullName>
    </submittedName>
</protein>
<sequence>MSMAVFFFVPTIIFMTFVAPIWLLLHYRSRTRSVKGLDSTEKKELEHLLAQADKLSDRVRTLEQILDETSPQWRAHATAEERD</sequence>
<dbReference type="InterPro" id="IPR009554">
    <property type="entry name" value="Phageshock_PspB"/>
</dbReference>